<dbReference type="EMBL" id="CADCTZ010001852">
    <property type="protein sequence ID" value="CAA9425644.1"/>
    <property type="molecule type" value="Genomic_DNA"/>
</dbReference>
<evidence type="ECO:0000313" key="1">
    <source>
        <dbReference type="EMBL" id="CAA9425644.1"/>
    </source>
</evidence>
<dbReference type="Pfam" id="PF02620">
    <property type="entry name" value="YceD"/>
    <property type="match status" value="1"/>
</dbReference>
<sequence length="175" mass="19829">METIYIPHLLTKTERKEVIDFEEFIPDLETLTPVRGRLQVAHQGNYLEVKAKAETIVTLTCHRCLKQYNHRLALNSSELIWLEETANQTDSSPAEIEVALEDLVENLSPGGYFSPRDWVYEQMCLELPHKQLCDAQCPGINLNDAEETESSEAASDSRWASLAALKRQLPSSVDQ</sequence>
<dbReference type="InterPro" id="IPR044985">
    <property type="entry name" value="YceD_plant"/>
</dbReference>
<name>A0A6J4PYY3_9CYAN</name>
<proteinExistence type="predicted"/>
<dbReference type="AlphaFoldDB" id="A0A6J4PYY3"/>
<reference evidence="1" key="1">
    <citation type="submission" date="2020-02" db="EMBL/GenBank/DDBJ databases">
        <authorList>
            <person name="Meier V. D."/>
        </authorList>
    </citation>
    <scope>NUCLEOTIDE SEQUENCE</scope>
    <source>
        <strain evidence="1">AVDCRST_MAG84</strain>
    </source>
</reference>
<protein>
    <submittedName>
        <fullName evidence="1">FIG057954: metal-binding, possibly nucleic acid-binding protein</fullName>
    </submittedName>
</protein>
<dbReference type="PANTHER" id="PTHR37734:SF1">
    <property type="entry name" value="LARGE RIBOSOMAL RNA SUBUNIT ACCUMULATION PROTEIN YCED HOMOLOG 2, CHLOROPLASTIC"/>
    <property type="match status" value="1"/>
</dbReference>
<organism evidence="1">
    <name type="scientific">uncultured Microcoleus sp</name>
    <dbReference type="NCBI Taxonomy" id="259945"/>
    <lineage>
        <taxon>Bacteria</taxon>
        <taxon>Bacillati</taxon>
        <taxon>Cyanobacteriota</taxon>
        <taxon>Cyanophyceae</taxon>
        <taxon>Oscillatoriophycideae</taxon>
        <taxon>Oscillatoriales</taxon>
        <taxon>Microcoleaceae</taxon>
        <taxon>Microcoleus</taxon>
        <taxon>environmental samples</taxon>
    </lineage>
</organism>
<accession>A0A6J4PYY3</accession>
<dbReference type="PANTHER" id="PTHR37734">
    <property type="entry name" value="LARGE RIBOSOMAL RNA SUBUNIT ACCUMULATION PROTEIN YCED HOMOLOG 2, CHLOROPLASTIC"/>
    <property type="match status" value="1"/>
</dbReference>
<gene>
    <name evidence="1" type="ORF">AVDCRST_MAG84-7464</name>
</gene>
<dbReference type="InterPro" id="IPR003772">
    <property type="entry name" value="YceD"/>
</dbReference>